<evidence type="ECO:0000256" key="6">
    <source>
        <dbReference type="ARBA" id="ARBA00012102"/>
    </source>
</evidence>
<dbReference type="HAMAP" id="MF_01274">
    <property type="entry name" value="Pantothen_kinase_3"/>
    <property type="match status" value="1"/>
</dbReference>
<keyword evidence="10 16" id="KW-0418">Kinase</keyword>
<feature type="binding site" evidence="16">
    <location>
        <begin position="88"/>
        <end position="91"/>
    </location>
    <ligand>
        <name>substrate</name>
    </ligand>
</feature>
<dbReference type="InterPro" id="IPR004619">
    <property type="entry name" value="Type_III_PanK"/>
</dbReference>
<dbReference type="RefSeq" id="WP_225699035.1">
    <property type="nucleotide sequence ID" value="NZ_JAIXNE010000005.1"/>
</dbReference>
<feature type="binding site" evidence="16">
    <location>
        <position position="111"/>
    </location>
    <ligand>
        <name>K(+)</name>
        <dbReference type="ChEBI" id="CHEBI:29103"/>
    </ligand>
</feature>
<evidence type="ECO:0000256" key="11">
    <source>
        <dbReference type="ARBA" id="ARBA00022840"/>
    </source>
</evidence>
<accession>A0A9X1HUH1</accession>
<organism evidence="17 18">
    <name type="scientific">Fulvivirga sedimenti</name>
    <dbReference type="NCBI Taxonomy" id="2879465"/>
    <lineage>
        <taxon>Bacteria</taxon>
        <taxon>Pseudomonadati</taxon>
        <taxon>Bacteroidota</taxon>
        <taxon>Cytophagia</taxon>
        <taxon>Cytophagales</taxon>
        <taxon>Fulvivirgaceae</taxon>
        <taxon>Fulvivirga</taxon>
    </lineage>
</organism>
<feature type="binding site" evidence="16">
    <location>
        <position position="81"/>
    </location>
    <ligand>
        <name>substrate</name>
    </ligand>
</feature>
<dbReference type="AlphaFoldDB" id="A0A9X1HUH1"/>
<dbReference type="InterPro" id="IPR043129">
    <property type="entry name" value="ATPase_NBD"/>
</dbReference>
<dbReference type="GO" id="GO:0005737">
    <property type="term" value="C:cytoplasm"/>
    <property type="evidence" value="ECO:0007669"/>
    <property type="project" value="UniProtKB-SubCell"/>
</dbReference>
<evidence type="ECO:0000256" key="7">
    <source>
        <dbReference type="ARBA" id="ARBA00022490"/>
    </source>
</evidence>
<evidence type="ECO:0000256" key="5">
    <source>
        <dbReference type="ARBA" id="ARBA00011738"/>
    </source>
</evidence>
<keyword evidence="9 16" id="KW-0547">Nucleotide-binding</keyword>
<comment type="pathway">
    <text evidence="4 16">Cofactor biosynthesis; coenzyme A biosynthesis; CoA from (R)-pantothenate: step 1/5.</text>
</comment>
<feature type="binding site" evidence="16">
    <location>
        <begin position="6"/>
        <end position="13"/>
    </location>
    <ligand>
        <name>ATP</name>
        <dbReference type="ChEBI" id="CHEBI:30616"/>
    </ligand>
</feature>
<evidence type="ECO:0000256" key="14">
    <source>
        <dbReference type="ARBA" id="ARBA00038036"/>
    </source>
</evidence>
<dbReference type="SUPFAM" id="SSF53067">
    <property type="entry name" value="Actin-like ATPase domain"/>
    <property type="match status" value="2"/>
</dbReference>
<gene>
    <name evidence="16" type="primary">coaX</name>
    <name evidence="17" type="ORF">LDX50_25130</name>
</gene>
<evidence type="ECO:0000313" key="17">
    <source>
        <dbReference type="EMBL" id="MCA6078180.1"/>
    </source>
</evidence>
<dbReference type="EC" id="2.7.1.33" evidence="6 16"/>
<dbReference type="Gene3D" id="3.30.420.40">
    <property type="match status" value="1"/>
</dbReference>
<comment type="caution">
    <text evidence="17">The sequence shown here is derived from an EMBL/GenBank/DDBJ whole genome shotgun (WGS) entry which is preliminary data.</text>
</comment>
<reference evidence="17" key="1">
    <citation type="submission" date="2021-09" db="EMBL/GenBank/DDBJ databases">
        <title>Fulvivirga sp. isolated from coastal sediment.</title>
        <authorList>
            <person name="Yu H."/>
        </authorList>
    </citation>
    <scope>NUCLEOTIDE SEQUENCE</scope>
    <source>
        <strain evidence="17">1062</strain>
    </source>
</reference>
<comment type="subcellular location">
    <subcellularLocation>
        <location evidence="3 16">Cytoplasm</location>
    </subcellularLocation>
</comment>
<evidence type="ECO:0000256" key="10">
    <source>
        <dbReference type="ARBA" id="ARBA00022777"/>
    </source>
</evidence>
<feature type="binding site" evidence="16">
    <location>
        <position position="166"/>
    </location>
    <ligand>
        <name>substrate</name>
    </ligand>
</feature>
<dbReference type="PANTHER" id="PTHR34265">
    <property type="entry name" value="TYPE III PANTOTHENATE KINASE"/>
    <property type="match status" value="1"/>
</dbReference>
<evidence type="ECO:0000256" key="16">
    <source>
        <dbReference type="HAMAP-Rule" id="MF_01274"/>
    </source>
</evidence>
<keyword evidence="18" id="KW-1185">Reference proteome</keyword>
<comment type="cofactor">
    <cofactor evidence="2">
        <name>K(+)</name>
        <dbReference type="ChEBI" id="CHEBI:29103"/>
    </cofactor>
</comment>
<feature type="active site" description="Proton acceptor" evidence="16">
    <location>
        <position position="90"/>
    </location>
</feature>
<dbReference type="GO" id="GO:0015937">
    <property type="term" value="P:coenzyme A biosynthetic process"/>
    <property type="evidence" value="ECO:0007669"/>
    <property type="project" value="UniProtKB-UniRule"/>
</dbReference>
<dbReference type="GO" id="GO:0046872">
    <property type="term" value="F:metal ion binding"/>
    <property type="evidence" value="ECO:0007669"/>
    <property type="project" value="UniProtKB-KW"/>
</dbReference>
<comment type="similarity">
    <text evidence="14 16">Belongs to the type III pantothenate kinase family.</text>
</comment>
<comment type="catalytic activity">
    <reaction evidence="1 16">
        <text>(R)-pantothenate + ATP = (R)-4'-phosphopantothenate + ADP + H(+)</text>
        <dbReference type="Rhea" id="RHEA:16373"/>
        <dbReference type="ChEBI" id="CHEBI:10986"/>
        <dbReference type="ChEBI" id="CHEBI:15378"/>
        <dbReference type="ChEBI" id="CHEBI:29032"/>
        <dbReference type="ChEBI" id="CHEBI:30616"/>
        <dbReference type="ChEBI" id="CHEBI:456216"/>
        <dbReference type="EC" id="2.7.1.33"/>
    </reaction>
</comment>
<keyword evidence="11 16" id="KW-0067">ATP-binding</keyword>
<dbReference type="Pfam" id="PF03309">
    <property type="entry name" value="Pan_kinase"/>
    <property type="match status" value="1"/>
</dbReference>
<evidence type="ECO:0000256" key="15">
    <source>
        <dbReference type="ARBA" id="ARBA00040883"/>
    </source>
</evidence>
<protein>
    <recommendedName>
        <fullName evidence="15 16">Type III pantothenate kinase</fullName>
        <ecNumber evidence="6 16">2.7.1.33</ecNumber>
    </recommendedName>
    <alternativeName>
        <fullName evidence="16">PanK-III</fullName>
    </alternativeName>
    <alternativeName>
        <fullName evidence="16">Pantothenic acid kinase</fullName>
    </alternativeName>
</protein>
<keyword evidence="8 16" id="KW-0808">Transferase</keyword>
<dbReference type="GO" id="GO:0004594">
    <property type="term" value="F:pantothenate kinase activity"/>
    <property type="evidence" value="ECO:0007669"/>
    <property type="project" value="UniProtKB-UniRule"/>
</dbReference>
<proteinExistence type="inferred from homology"/>
<evidence type="ECO:0000256" key="1">
    <source>
        <dbReference type="ARBA" id="ARBA00001206"/>
    </source>
</evidence>
<dbReference type="NCBIfam" id="TIGR00671">
    <property type="entry name" value="baf"/>
    <property type="match status" value="1"/>
</dbReference>
<keyword evidence="13 16" id="KW-0173">Coenzyme A biosynthesis</keyword>
<evidence type="ECO:0000256" key="4">
    <source>
        <dbReference type="ARBA" id="ARBA00005225"/>
    </source>
</evidence>
<keyword evidence="7 16" id="KW-0963">Cytoplasm</keyword>
<evidence type="ECO:0000256" key="3">
    <source>
        <dbReference type="ARBA" id="ARBA00004496"/>
    </source>
</evidence>
<keyword evidence="16" id="KW-0479">Metal-binding</keyword>
<dbReference type="CDD" id="cd24015">
    <property type="entry name" value="ASKHA_NBD_PanK-III"/>
    <property type="match status" value="1"/>
</dbReference>
<dbReference type="Proteomes" id="UP001139409">
    <property type="component" value="Unassembled WGS sequence"/>
</dbReference>
<comment type="cofactor">
    <cofactor evidence="16">
        <name>NH4(+)</name>
        <dbReference type="ChEBI" id="CHEBI:28938"/>
    </cofactor>
    <cofactor evidence="16">
        <name>K(+)</name>
        <dbReference type="ChEBI" id="CHEBI:29103"/>
    </cofactor>
    <text evidence="16">A monovalent cation. Ammonium or potassium.</text>
</comment>
<dbReference type="EMBL" id="JAIXNE010000005">
    <property type="protein sequence ID" value="MCA6078180.1"/>
    <property type="molecule type" value="Genomic_DNA"/>
</dbReference>
<evidence type="ECO:0000256" key="2">
    <source>
        <dbReference type="ARBA" id="ARBA00001958"/>
    </source>
</evidence>
<feature type="binding site" evidence="16">
    <location>
        <position position="114"/>
    </location>
    <ligand>
        <name>ATP</name>
        <dbReference type="ChEBI" id="CHEBI:30616"/>
    </ligand>
</feature>
<evidence type="ECO:0000313" key="18">
    <source>
        <dbReference type="Proteomes" id="UP001139409"/>
    </source>
</evidence>
<evidence type="ECO:0000256" key="9">
    <source>
        <dbReference type="ARBA" id="ARBA00022741"/>
    </source>
</evidence>
<name>A0A9X1HUH1_9BACT</name>
<dbReference type="PANTHER" id="PTHR34265:SF1">
    <property type="entry name" value="TYPE III PANTOTHENATE KINASE"/>
    <property type="match status" value="1"/>
</dbReference>
<evidence type="ECO:0000256" key="12">
    <source>
        <dbReference type="ARBA" id="ARBA00022958"/>
    </source>
</evidence>
<evidence type="ECO:0000256" key="13">
    <source>
        <dbReference type="ARBA" id="ARBA00022993"/>
    </source>
</evidence>
<comment type="function">
    <text evidence="16">Catalyzes the phosphorylation of pantothenate (Pan), the first step in CoA biosynthesis.</text>
</comment>
<comment type="subunit">
    <text evidence="5 16">Homodimer.</text>
</comment>
<keyword evidence="12 16" id="KW-0630">Potassium</keyword>
<sequence length="236" mass="25769">MNLILDFGNSSAKAGLFNGLELVKVYDRLALDEISELARSRTFEYIFASTVSVGKDTIREKIGQEVSFLSHETSVPFQNQYKTPETLGLDRIAAVAGAQQRFPDTNCLAIDIGSCITYDHITASGDYFGGGISPGLDIRFKSLHTFTAGLPLIEFQEEAELVGNSTRNSILSGVIFGMQAEIEGIIRMYEDKFGDLKIILCGGGSKVFENRLKGAIFAAPHLVLEGLNRILSYNVS</sequence>
<evidence type="ECO:0000256" key="8">
    <source>
        <dbReference type="ARBA" id="ARBA00022679"/>
    </source>
</evidence>
<dbReference type="GO" id="GO:0005524">
    <property type="term" value="F:ATP binding"/>
    <property type="evidence" value="ECO:0007669"/>
    <property type="project" value="UniProtKB-UniRule"/>
</dbReference>